<dbReference type="CDD" id="cd00586">
    <property type="entry name" value="4HBT"/>
    <property type="match status" value="1"/>
</dbReference>
<protein>
    <submittedName>
        <fullName evidence="2">Thioesterase/thiol ester dehydrase-isomerase</fullName>
    </submittedName>
</protein>
<proteinExistence type="predicted"/>
<dbReference type="Gene3D" id="3.10.129.10">
    <property type="entry name" value="Hotdog Thioesterase"/>
    <property type="match status" value="1"/>
</dbReference>
<reference evidence="2 3" key="1">
    <citation type="journal article" date="2019" name="Nat. Ecol. Evol.">
        <title>Megaphylogeny resolves global patterns of mushroom evolution.</title>
        <authorList>
            <person name="Varga T."/>
            <person name="Krizsan K."/>
            <person name="Foldi C."/>
            <person name="Dima B."/>
            <person name="Sanchez-Garcia M."/>
            <person name="Sanchez-Ramirez S."/>
            <person name="Szollosi G.J."/>
            <person name="Szarkandi J.G."/>
            <person name="Papp V."/>
            <person name="Albert L."/>
            <person name="Andreopoulos W."/>
            <person name="Angelini C."/>
            <person name="Antonin V."/>
            <person name="Barry K.W."/>
            <person name="Bougher N.L."/>
            <person name="Buchanan P."/>
            <person name="Buyck B."/>
            <person name="Bense V."/>
            <person name="Catcheside P."/>
            <person name="Chovatia M."/>
            <person name="Cooper J."/>
            <person name="Damon W."/>
            <person name="Desjardin D."/>
            <person name="Finy P."/>
            <person name="Geml J."/>
            <person name="Haridas S."/>
            <person name="Hughes K."/>
            <person name="Justo A."/>
            <person name="Karasinski D."/>
            <person name="Kautmanova I."/>
            <person name="Kiss B."/>
            <person name="Kocsube S."/>
            <person name="Kotiranta H."/>
            <person name="LaButti K.M."/>
            <person name="Lechner B.E."/>
            <person name="Liimatainen K."/>
            <person name="Lipzen A."/>
            <person name="Lukacs Z."/>
            <person name="Mihaltcheva S."/>
            <person name="Morgado L.N."/>
            <person name="Niskanen T."/>
            <person name="Noordeloos M.E."/>
            <person name="Ohm R.A."/>
            <person name="Ortiz-Santana B."/>
            <person name="Ovrebo C."/>
            <person name="Racz N."/>
            <person name="Riley R."/>
            <person name="Savchenko A."/>
            <person name="Shiryaev A."/>
            <person name="Soop K."/>
            <person name="Spirin V."/>
            <person name="Szebenyi C."/>
            <person name="Tomsovsky M."/>
            <person name="Tulloss R.E."/>
            <person name="Uehling J."/>
            <person name="Grigoriev I.V."/>
            <person name="Vagvolgyi C."/>
            <person name="Papp T."/>
            <person name="Martin F.M."/>
            <person name="Miettinen O."/>
            <person name="Hibbett D.S."/>
            <person name="Nagy L.G."/>
        </authorList>
    </citation>
    <scope>NUCLEOTIDE SEQUENCE [LARGE SCALE GENOMIC DNA]</scope>
    <source>
        <strain evidence="2 3">CBS 309.79</strain>
    </source>
</reference>
<gene>
    <name evidence="2" type="ORF">BDV98DRAFT_184070</name>
</gene>
<dbReference type="InterPro" id="IPR029069">
    <property type="entry name" value="HotDog_dom_sf"/>
</dbReference>
<feature type="compositionally biased region" description="Polar residues" evidence="1">
    <location>
        <begin position="46"/>
        <end position="58"/>
    </location>
</feature>
<feature type="region of interest" description="Disordered" evidence="1">
    <location>
        <begin position="24"/>
        <end position="58"/>
    </location>
</feature>
<dbReference type="PANTHER" id="PTHR31793">
    <property type="entry name" value="4-HYDROXYBENZOYL-COA THIOESTERASE FAMILY MEMBER"/>
    <property type="match status" value="1"/>
</dbReference>
<sequence length="243" mass="26770">MLRPTARLCTSSIKELQAAFRSPGSPFYLAPGEQGPESVDEPLPQPQETLSVSQDSQLSPGKQAHQALIGKGYDPRLFWVQQVVWGDQDSFQHVNNTKYVRYIESARINFLRQLGLQLGGEKRAAAFVAGKGVSLILKSITVDFKHPVTFPDTLLLAMKPAPFYAGKRTSPSSPELSSQSPSPSRSAFTLKSVAYSYAQQQIVAEANDVTVWYDYDKLKKCDPGDEYWGAVHGMMDLDGGALR</sequence>
<dbReference type="Proteomes" id="UP000305067">
    <property type="component" value="Unassembled WGS sequence"/>
</dbReference>
<evidence type="ECO:0000256" key="1">
    <source>
        <dbReference type="SAM" id="MobiDB-lite"/>
    </source>
</evidence>
<organism evidence="2 3">
    <name type="scientific">Pterulicium gracile</name>
    <dbReference type="NCBI Taxonomy" id="1884261"/>
    <lineage>
        <taxon>Eukaryota</taxon>
        <taxon>Fungi</taxon>
        <taxon>Dikarya</taxon>
        <taxon>Basidiomycota</taxon>
        <taxon>Agaricomycotina</taxon>
        <taxon>Agaricomycetes</taxon>
        <taxon>Agaricomycetidae</taxon>
        <taxon>Agaricales</taxon>
        <taxon>Pleurotineae</taxon>
        <taxon>Pterulaceae</taxon>
        <taxon>Pterulicium</taxon>
    </lineage>
</organism>
<name>A0A5C3QL55_9AGAR</name>
<dbReference type="GO" id="GO:0016853">
    <property type="term" value="F:isomerase activity"/>
    <property type="evidence" value="ECO:0007669"/>
    <property type="project" value="UniProtKB-KW"/>
</dbReference>
<evidence type="ECO:0000313" key="2">
    <source>
        <dbReference type="EMBL" id="TFK99113.1"/>
    </source>
</evidence>
<accession>A0A5C3QL55</accession>
<dbReference type="GO" id="GO:0047617">
    <property type="term" value="F:fatty acyl-CoA hydrolase activity"/>
    <property type="evidence" value="ECO:0007669"/>
    <property type="project" value="TreeGrafter"/>
</dbReference>
<dbReference type="AlphaFoldDB" id="A0A5C3QL55"/>
<dbReference type="PANTHER" id="PTHR31793:SF39">
    <property type="entry name" value="THIOESTERASE_THIOL ESTER DEHYDRASE-ISOMERASE"/>
    <property type="match status" value="1"/>
</dbReference>
<dbReference type="SUPFAM" id="SSF54637">
    <property type="entry name" value="Thioesterase/thiol ester dehydrase-isomerase"/>
    <property type="match status" value="1"/>
</dbReference>
<keyword evidence="3" id="KW-1185">Reference proteome</keyword>
<dbReference type="EMBL" id="ML178835">
    <property type="protein sequence ID" value="TFK99113.1"/>
    <property type="molecule type" value="Genomic_DNA"/>
</dbReference>
<dbReference type="Pfam" id="PF13279">
    <property type="entry name" value="4HBT_2"/>
    <property type="match status" value="1"/>
</dbReference>
<dbReference type="OrthoDB" id="5538558at2759"/>
<dbReference type="InterPro" id="IPR050563">
    <property type="entry name" value="4-hydroxybenzoyl-CoA_TE"/>
</dbReference>
<keyword evidence="2" id="KW-0413">Isomerase</keyword>
<evidence type="ECO:0000313" key="3">
    <source>
        <dbReference type="Proteomes" id="UP000305067"/>
    </source>
</evidence>